<sequence length="230" mass="23590">MIAHLAIAAIAATVCAAAAEAGLRLTAGPGTGIPRWHFAAAAFLGASPALLLGAQAQVLEIAVVAVLGAMLLTGAMIDRASGWAPDLVVGPAVAAALATGGILGSWGGDPAWLLVGGVAAYIAAQGLWMAAQWRFPERMIPPPADLLALTIPVMIFGLTPAMVAVMMTISAILALCMKSDEILSLFSRQEVVDEVLKEVLGNDMNNERAITFLALSFPVTWLAAAIGILL</sequence>
<keyword evidence="1" id="KW-1133">Transmembrane helix</keyword>
<feature type="transmembrane region" description="Helical" evidence="1">
    <location>
        <begin position="33"/>
        <end position="51"/>
    </location>
</feature>
<comment type="caution">
    <text evidence="3">The sequence shown here is derived from an EMBL/GenBank/DDBJ whole genome shotgun (WGS) entry which is preliminary data.</text>
</comment>
<evidence type="ECO:0000313" key="3">
    <source>
        <dbReference type="EMBL" id="MCW3782564.1"/>
    </source>
</evidence>
<feature type="transmembrane region" description="Helical" evidence="1">
    <location>
        <begin position="111"/>
        <end position="131"/>
    </location>
</feature>
<evidence type="ECO:0000313" key="4">
    <source>
        <dbReference type="Proteomes" id="UP001207582"/>
    </source>
</evidence>
<feature type="transmembrane region" description="Helical" evidence="1">
    <location>
        <begin position="58"/>
        <end position="77"/>
    </location>
</feature>
<evidence type="ECO:0008006" key="5">
    <source>
        <dbReference type="Google" id="ProtNLM"/>
    </source>
</evidence>
<feature type="transmembrane region" description="Helical" evidence="1">
    <location>
        <begin position="151"/>
        <end position="176"/>
    </location>
</feature>
<dbReference type="EMBL" id="JAPDOG010000011">
    <property type="protein sequence ID" value="MCW3782564.1"/>
    <property type="molecule type" value="Genomic_DNA"/>
</dbReference>
<name>A0ABT3J4E8_9RHOB</name>
<feature type="transmembrane region" description="Helical" evidence="1">
    <location>
        <begin position="209"/>
        <end position="229"/>
    </location>
</feature>
<feature type="chain" id="PRO_5046781904" description="Prepilin type IV endopeptidase peptidase domain-containing protein" evidence="2">
    <location>
        <begin position="19"/>
        <end position="230"/>
    </location>
</feature>
<gene>
    <name evidence="3" type="ORF">OM960_13310</name>
</gene>
<feature type="transmembrane region" description="Helical" evidence="1">
    <location>
        <begin position="83"/>
        <end position="104"/>
    </location>
</feature>
<feature type="signal peptide" evidence="2">
    <location>
        <begin position="1"/>
        <end position="18"/>
    </location>
</feature>
<keyword evidence="1" id="KW-0812">Transmembrane</keyword>
<keyword evidence="1" id="KW-0472">Membrane</keyword>
<accession>A0ABT3J4E8</accession>
<keyword evidence="4" id="KW-1185">Reference proteome</keyword>
<dbReference type="Proteomes" id="UP001207582">
    <property type="component" value="Unassembled WGS sequence"/>
</dbReference>
<proteinExistence type="predicted"/>
<organism evidence="3 4">
    <name type="scientific">Defluviimonas salinarum</name>
    <dbReference type="NCBI Taxonomy" id="2992147"/>
    <lineage>
        <taxon>Bacteria</taxon>
        <taxon>Pseudomonadati</taxon>
        <taxon>Pseudomonadota</taxon>
        <taxon>Alphaproteobacteria</taxon>
        <taxon>Rhodobacterales</taxon>
        <taxon>Paracoccaceae</taxon>
        <taxon>Albidovulum</taxon>
    </lineage>
</organism>
<evidence type="ECO:0000256" key="1">
    <source>
        <dbReference type="SAM" id="Phobius"/>
    </source>
</evidence>
<reference evidence="3 4" key="1">
    <citation type="submission" date="2022-10" db="EMBL/GenBank/DDBJ databases">
        <title>Defluviimonas sp. CAU 1641 isolated from mud.</title>
        <authorList>
            <person name="Kim W."/>
        </authorList>
    </citation>
    <scope>NUCLEOTIDE SEQUENCE [LARGE SCALE GENOMIC DNA]</scope>
    <source>
        <strain evidence="3 4">CAU 1641</strain>
    </source>
</reference>
<keyword evidence="2" id="KW-0732">Signal</keyword>
<evidence type="ECO:0000256" key="2">
    <source>
        <dbReference type="SAM" id="SignalP"/>
    </source>
</evidence>
<protein>
    <recommendedName>
        <fullName evidence="5">Prepilin type IV endopeptidase peptidase domain-containing protein</fullName>
    </recommendedName>
</protein>